<keyword evidence="4" id="KW-1185">Reference proteome</keyword>
<protein>
    <submittedName>
        <fullName evidence="3">Uncharacterized protein</fullName>
    </submittedName>
</protein>
<keyword evidence="2" id="KW-0472">Membrane</keyword>
<keyword evidence="2" id="KW-0812">Transmembrane</keyword>
<name>A0A1S1QUE8_9ACTN</name>
<feature type="transmembrane region" description="Helical" evidence="2">
    <location>
        <begin position="68"/>
        <end position="91"/>
    </location>
</feature>
<proteinExistence type="predicted"/>
<reference evidence="4" key="1">
    <citation type="submission" date="2016-07" db="EMBL/GenBank/DDBJ databases">
        <title>Sequence Frankia sp. strain CcI1.17.</title>
        <authorList>
            <person name="Ghodhbane-Gtari F."/>
            <person name="Swanson E."/>
            <person name="Gueddou A."/>
            <person name="Morris K."/>
            <person name="Hezbri K."/>
            <person name="Ktari A."/>
            <person name="Nouioui I."/>
            <person name="Abebe-Akele F."/>
            <person name="Simpson S."/>
            <person name="Thomas K."/>
            <person name="Gtari M."/>
            <person name="Tisa L.S."/>
            <person name="Hurst S."/>
        </authorList>
    </citation>
    <scope>NUCLEOTIDE SEQUENCE [LARGE SCALE GENOMIC DNA]</scope>
    <source>
        <strain evidence="4">Cc1.17</strain>
    </source>
</reference>
<feature type="transmembrane region" description="Helical" evidence="2">
    <location>
        <begin position="41"/>
        <end position="62"/>
    </location>
</feature>
<dbReference type="RefSeq" id="WP_071084048.1">
    <property type="nucleotide sequence ID" value="NZ_MBLM01000109.1"/>
</dbReference>
<evidence type="ECO:0000256" key="2">
    <source>
        <dbReference type="SAM" id="Phobius"/>
    </source>
</evidence>
<accession>A0A1S1QUE8</accession>
<dbReference type="Proteomes" id="UP000179627">
    <property type="component" value="Unassembled WGS sequence"/>
</dbReference>
<sequence length="105" mass="10643">MADHGRDDPAGPAATSATSARQEGGGAPPARLASGRLPPSLLVPAIAAGLLALLFLILAVVVPEPGRHAHGLLVVVDLAGVIGVAVVWLRVIRLLSLPSIRGRVE</sequence>
<dbReference type="OrthoDB" id="9991412at2"/>
<evidence type="ECO:0000313" key="3">
    <source>
        <dbReference type="EMBL" id="OHV38323.1"/>
    </source>
</evidence>
<evidence type="ECO:0000313" key="4">
    <source>
        <dbReference type="Proteomes" id="UP000179627"/>
    </source>
</evidence>
<evidence type="ECO:0000256" key="1">
    <source>
        <dbReference type="SAM" id="MobiDB-lite"/>
    </source>
</evidence>
<dbReference type="AlphaFoldDB" id="A0A1S1QUE8"/>
<gene>
    <name evidence="3" type="ORF">CC117_15345</name>
</gene>
<feature type="region of interest" description="Disordered" evidence="1">
    <location>
        <begin position="1"/>
        <end position="32"/>
    </location>
</feature>
<keyword evidence="2" id="KW-1133">Transmembrane helix</keyword>
<organism evidence="3 4">
    <name type="scientific">Parafrankia colletiae</name>
    <dbReference type="NCBI Taxonomy" id="573497"/>
    <lineage>
        <taxon>Bacteria</taxon>
        <taxon>Bacillati</taxon>
        <taxon>Actinomycetota</taxon>
        <taxon>Actinomycetes</taxon>
        <taxon>Frankiales</taxon>
        <taxon>Frankiaceae</taxon>
        <taxon>Parafrankia</taxon>
    </lineage>
</organism>
<feature type="compositionally biased region" description="Low complexity" evidence="1">
    <location>
        <begin position="10"/>
        <end position="20"/>
    </location>
</feature>
<comment type="caution">
    <text evidence="3">The sequence shown here is derived from an EMBL/GenBank/DDBJ whole genome shotgun (WGS) entry which is preliminary data.</text>
</comment>
<dbReference type="EMBL" id="MBLM01000109">
    <property type="protein sequence ID" value="OHV38323.1"/>
    <property type="molecule type" value="Genomic_DNA"/>
</dbReference>